<dbReference type="Proteomes" id="UP000252884">
    <property type="component" value="Unassembled WGS sequence"/>
</dbReference>
<keyword evidence="3" id="KW-1185">Reference proteome</keyword>
<feature type="transmembrane region" description="Helical" evidence="1">
    <location>
        <begin position="21"/>
        <end position="43"/>
    </location>
</feature>
<dbReference type="EMBL" id="QPJK01000013">
    <property type="protein sequence ID" value="RCW65163.1"/>
    <property type="molecule type" value="Genomic_DNA"/>
</dbReference>
<keyword evidence="1" id="KW-0812">Transmembrane</keyword>
<evidence type="ECO:0000313" key="2">
    <source>
        <dbReference type="EMBL" id="RCW65163.1"/>
    </source>
</evidence>
<name>A0A368XB15_9BURK</name>
<protein>
    <submittedName>
        <fullName evidence="2">Uncharacterized protein</fullName>
    </submittedName>
</protein>
<evidence type="ECO:0000256" key="1">
    <source>
        <dbReference type="SAM" id="Phobius"/>
    </source>
</evidence>
<comment type="caution">
    <text evidence="2">The sequence shown here is derived from an EMBL/GenBank/DDBJ whole genome shotgun (WGS) entry which is preliminary data.</text>
</comment>
<feature type="transmembrane region" description="Helical" evidence="1">
    <location>
        <begin position="55"/>
        <end position="76"/>
    </location>
</feature>
<evidence type="ECO:0000313" key="3">
    <source>
        <dbReference type="Proteomes" id="UP000252884"/>
    </source>
</evidence>
<keyword evidence="1" id="KW-1133">Transmembrane helix</keyword>
<keyword evidence="1" id="KW-0472">Membrane</keyword>
<feature type="transmembrane region" description="Helical" evidence="1">
    <location>
        <begin position="163"/>
        <end position="181"/>
    </location>
</feature>
<proteinExistence type="predicted"/>
<gene>
    <name evidence="2" type="ORF">DES41_11387</name>
</gene>
<accession>A0A368XB15</accession>
<feature type="transmembrane region" description="Helical" evidence="1">
    <location>
        <begin position="130"/>
        <end position="151"/>
    </location>
</feature>
<dbReference type="PROSITE" id="PS51257">
    <property type="entry name" value="PROKAR_LIPOPROTEIN"/>
    <property type="match status" value="1"/>
</dbReference>
<organism evidence="2 3">
    <name type="scientific">Pseudorhodoferax soli</name>
    <dbReference type="NCBI Taxonomy" id="545864"/>
    <lineage>
        <taxon>Bacteria</taxon>
        <taxon>Pseudomonadati</taxon>
        <taxon>Pseudomonadota</taxon>
        <taxon>Betaproteobacteria</taxon>
        <taxon>Burkholderiales</taxon>
        <taxon>Comamonadaceae</taxon>
    </lineage>
</organism>
<reference evidence="2 3" key="1">
    <citation type="submission" date="2018-07" db="EMBL/GenBank/DDBJ databases">
        <title>Genomic Encyclopedia of Type Strains, Phase IV (KMG-IV): sequencing the most valuable type-strain genomes for metagenomic binning, comparative biology and taxonomic classification.</title>
        <authorList>
            <person name="Goeker M."/>
        </authorList>
    </citation>
    <scope>NUCLEOTIDE SEQUENCE [LARGE SCALE GENOMIC DNA]</scope>
    <source>
        <strain evidence="2 3">DSM 21634</strain>
    </source>
</reference>
<dbReference type="AlphaFoldDB" id="A0A368XB15"/>
<sequence length="208" mass="23108">MVIERTTRDARFEFNQTRAQKWVFWMTTVCVVSGCLFAVLAVLEWGVLAHVATRLFYAASLLVVLYQITVLAHELVKMRNPEKEVSLPLADELDASLRLIRELAAVGVEQELVYARAMFERSACQLRERIALIVGALDKVGLIPLGVSAFLSFLKFSEGGSGFGAYEWIGMAFVGLYLFAVRMLGAAQWMEAVGEIFGHAIALKKSEV</sequence>